<sequence length="195" mass="21586">MVTHICAPMAWKPTLHFECPPPPPPPPVRGTRRGRKVVTPPVIQVKVLNHQENGPSNGSNTVNWVSPQFDGVDDIFVKRKKTRTRSTLPPRALFKQPTNSEDSCHGNPKQRAVLEFVAVPHQLPEATPTSDPPIDENVDVINSPSTRGRTETQDETIFNPLTTSTPSNDGNSLLCNSTILAEDTPTYLYEAHPYH</sequence>
<feature type="region of interest" description="Disordered" evidence="1">
    <location>
        <begin position="81"/>
        <end position="107"/>
    </location>
</feature>
<dbReference type="KEGG" id="aqu:109580950"/>
<evidence type="ECO:0000256" key="1">
    <source>
        <dbReference type="SAM" id="MobiDB-lite"/>
    </source>
</evidence>
<dbReference type="RefSeq" id="XP_019850142.1">
    <property type="nucleotide sequence ID" value="XM_019994583.1"/>
</dbReference>
<dbReference type="GeneID" id="109580950"/>
<organism evidence="2 3">
    <name type="scientific">Amphimedon queenslandica</name>
    <name type="common">Sponge</name>
    <dbReference type="NCBI Taxonomy" id="400682"/>
    <lineage>
        <taxon>Eukaryota</taxon>
        <taxon>Metazoa</taxon>
        <taxon>Porifera</taxon>
        <taxon>Demospongiae</taxon>
        <taxon>Heteroscleromorpha</taxon>
        <taxon>Haplosclerida</taxon>
        <taxon>Niphatidae</taxon>
        <taxon>Amphimedon</taxon>
    </lineage>
</organism>
<accession>A0AAN0J026</accession>
<evidence type="ECO:0000313" key="2">
    <source>
        <dbReference type="EnsemblMetazoa" id="XP_019850142.1"/>
    </source>
</evidence>
<keyword evidence="3" id="KW-1185">Reference proteome</keyword>
<dbReference type="EnsemblMetazoa" id="XM_019994583.1">
    <property type="protein sequence ID" value="XP_019850142.1"/>
    <property type="gene ID" value="LOC109580950"/>
</dbReference>
<dbReference type="Proteomes" id="UP000007879">
    <property type="component" value="Unassembled WGS sequence"/>
</dbReference>
<proteinExistence type="predicted"/>
<dbReference type="AlphaFoldDB" id="A0AAN0J026"/>
<evidence type="ECO:0000313" key="3">
    <source>
        <dbReference type="Proteomes" id="UP000007879"/>
    </source>
</evidence>
<feature type="region of interest" description="Disordered" evidence="1">
    <location>
        <begin position="124"/>
        <end position="170"/>
    </location>
</feature>
<protein>
    <submittedName>
        <fullName evidence="2">Uncharacterized protein</fullName>
    </submittedName>
</protein>
<reference evidence="2" key="2">
    <citation type="submission" date="2024-06" db="UniProtKB">
        <authorList>
            <consortium name="EnsemblMetazoa"/>
        </authorList>
    </citation>
    <scope>IDENTIFICATION</scope>
</reference>
<name>A0AAN0J026_AMPQE</name>
<feature type="compositionally biased region" description="Polar residues" evidence="1">
    <location>
        <begin position="155"/>
        <end position="170"/>
    </location>
</feature>
<reference evidence="3" key="1">
    <citation type="journal article" date="2010" name="Nature">
        <title>The Amphimedon queenslandica genome and the evolution of animal complexity.</title>
        <authorList>
            <person name="Srivastava M."/>
            <person name="Simakov O."/>
            <person name="Chapman J."/>
            <person name="Fahey B."/>
            <person name="Gauthier M.E."/>
            <person name="Mitros T."/>
            <person name="Richards G.S."/>
            <person name="Conaco C."/>
            <person name="Dacre M."/>
            <person name="Hellsten U."/>
            <person name="Larroux C."/>
            <person name="Putnam N.H."/>
            <person name="Stanke M."/>
            <person name="Adamska M."/>
            <person name="Darling A."/>
            <person name="Degnan S.M."/>
            <person name="Oakley T.H."/>
            <person name="Plachetzki D.C."/>
            <person name="Zhai Y."/>
            <person name="Adamski M."/>
            <person name="Calcino A."/>
            <person name="Cummins S.F."/>
            <person name="Goodstein D.M."/>
            <person name="Harris C."/>
            <person name="Jackson D.J."/>
            <person name="Leys S.P."/>
            <person name="Shu S."/>
            <person name="Woodcroft B.J."/>
            <person name="Vervoort M."/>
            <person name="Kosik K.S."/>
            <person name="Manning G."/>
            <person name="Degnan B.M."/>
            <person name="Rokhsar D.S."/>
        </authorList>
    </citation>
    <scope>NUCLEOTIDE SEQUENCE [LARGE SCALE GENOMIC DNA]</scope>
</reference>